<evidence type="ECO:0000313" key="4">
    <source>
        <dbReference type="EMBL" id="KAK3597569.1"/>
    </source>
</evidence>
<reference evidence="4" key="3">
    <citation type="submission" date="2023-05" db="EMBL/GenBank/DDBJ databases">
        <authorList>
            <person name="Smith C.H."/>
        </authorList>
    </citation>
    <scope>NUCLEOTIDE SEQUENCE</scope>
    <source>
        <strain evidence="4">CHS0354</strain>
        <tissue evidence="4">Mantle</tissue>
    </source>
</reference>
<proteinExistence type="predicted"/>
<feature type="transmembrane region" description="Helical" evidence="2">
    <location>
        <begin position="207"/>
        <end position="227"/>
    </location>
</feature>
<feature type="transmembrane region" description="Helical" evidence="2">
    <location>
        <begin position="6"/>
        <end position="29"/>
    </location>
</feature>
<dbReference type="Proteomes" id="UP001195483">
    <property type="component" value="Unassembled WGS sequence"/>
</dbReference>
<comment type="caution">
    <text evidence="4">The sequence shown here is derived from an EMBL/GenBank/DDBJ whole genome shotgun (WGS) entry which is preliminary data.</text>
</comment>
<keyword evidence="2" id="KW-0812">Transmembrane</keyword>
<keyword evidence="1" id="KW-0863">Zinc-finger</keyword>
<dbReference type="InterPro" id="IPR013087">
    <property type="entry name" value="Znf_C2H2_type"/>
</dbReference>
<protein>
    <recommendedName>
        <fullName evidence="3">C2H2-type domain-containing protein</fullName>
    </recommendedName>
</protein>
<keyword evidence="2" id="KW-0472">Membrane</keyword>
<reference evidence="4" key="2">
    <citation type="journal article" date="2021" name="Genome Biol. Evol.">
        <title>Developing a high-quality reference genome for a parasitic bivalve with doubly uniparental inheritance (Bivalvia: Unionida).</title>
        <authorList>
            <person name="Smith C.H."/>
        </authorList>
    </citation>
    <scope>NUCLEOTIDE SEQUENCE</scope>
    <source>
        <strain evidence="4">CHS0354</strain>
        <tissue evidence="4">Mantle</tissue>
    </source>
</reference>
<evidence type="ECO:0000313" key="5">
    <source>
        <dbReference type="Proteomes" id="UP001195483"/>
    </source>
</evidence>
<sequence length="269" mass="31823">MEVVLIAIVIHVYSAFLLTVTAWSSVINCPRDRSSTVRKLVQNVIVPVFASEGQTVPRTCSFHKERDPYWEQEDNKIQESANRWTCGFCGKTFIAEYYLDLHYDNRHQQYLRQVSDSVCLAEYCDIFRCDVYPGIVSVDFWDTVLCLEDDMTELRQTCQEVVSSCIPEGLPEETSYWMKERIFNASCSYLTCKSYWHTDEKLSGLRIFLQVFVNMAVFSMMILYYILAYQHFYCQIPSDENKQTWQLERITLSHRRNPERTRMYRPYVP</sequence>
<name>A0AAE0W1E3_9BIVA</name>
<accession>A0AAE0W1E3</accession>
<keyword evidence="5" id="KW-1185">Reference proteome</keyword>
<dbReference type="PROSITE" id="PS00028">
    <property type="entry name" value="ZINC_FINGER_C2H2_1"/>
    <property type="match status" value="1"/>
</dbReference>
<dbReference type="AlphaFoldDB" id="A0AAE0W1E3"/>
<evidence type="ECO:0000256" key="2">
    <source>
        <dbReference type="SAM" id="Phobius"/>
    </source>
</evidence>
<keyword evidence="1" id="KW-0862">Zinc</keyword>
<dbReference type="GO" id="GO:0008270">
    <property type="term" value="F:zinc ion binding"/>
    <property type="evidence" value="ECO:0007669"/>
    <property type="project" value="UniProtKB-KW"/>
</dbReference>
<dbReference type="PROSITE" id="PS50157">
    <property type="entry name" value="ZINC_FINGER_C2H2_2"/>
    <property type="match status" value="1"/>
</dbReference>
<dbReference type="PANTHER" id="PTHR21385">
    <property type="entry name" value="ZINC FINGER PROTEIN-RELATED"/>
    <property type="match status" value="1"/>
</dbReference>
<keyword evidence="2" id="KW-1133">Transmembrane helix</keyword>
<dbReference type="PANTHER" id="PTHR21385:SF0">
    <property type="entry name" value="RE51073P"/>
    <property type="match status" value="1"/>
</dbReference>
<feature type="domain" description="C2H2-type" evidence="3">
    <location>
        <begin position="84"/>
        <end position="107"/>
    </location>
</feature>
<keyword evidence="1" id="KW-0479">Metal-binding</keyword>
<gene>
    <name evidence="4" type="ORF">CHS0354_018164</name>
</gene>
<organism evidence="4 5">
    <name type="scientific">Potamilus streckersoni</name>
    <dbReference type="NCBI Taxonomy" id="2493646"/>
    <lineage>
        <taxon>Eukaryota</taxon>
        <taxon>Metazoa</taxon>
        <taxon>Spiralia</taxon>
        <taxon>Lophotrochozoa</taxon>
        <taxon>Mollusca</taxon>
        <taxon>Bivalvia</taxon>
        <taxon>Autobranchia</taxon>
        <taxon>Heteroconchia</taxon>
        <taxon>Palaeoheterodonta</taxon>
        <taxon>Unionida</taxon>
        <taxon>Unionoidea</taxon>
        <taxon>Unionidae</taxon>
        <taxon>Ambleminae</taxon>
        <taxon>Lampsilini</taxon>
        <taxon>Potamilus</taxon>
    </lineage>
</organism>
<reference evidence="4" key="1">
    <citation type="journal article" date="2021" name="Genome Biol. Evol.">
        <title>A High-Quality Reference Genome for a Parasitic Bivalve with Doubly Uniparental Inheritance (Bivalvia: Unionida).</title>
        <authorList>
            <person name="Smith C.H."/>
        </authorList>
    </citation>
    <scope>NUCLEOTIDE SEQUENCE</scope>
    <source>
        <strain evidence="4">CHS0354</strain>
    </source>
</reference>
<evidence type="ECO:0000256" key="1">
    <source>
        <dbReference type="PROSITE-ProRule" id="PRU00042"/>
    </source>
</evidence>
<evidence type="ECO:0000259" key="3">
    <source>
        <dbReference type="PROSITE" id="PS50157"/>
    </source>
</evidence>
<dbReference type="EMBL" id="JAEAOA010001122">
    <property type="protein sequence ID" value="KAK3597569.1"/>
    <property type="molecule type" value="Genomic_DNA"/>
</dbReference>